<evidence type="ECO:0000313" key="2">
    <source>
        <dbReference type="Proteomes" id="UP001162162"/>
    </source>
</evidence>
<proteinExistence type="predicted"/>
<name>A0AAV8ZG60_9CUCU</name>
<protein>
    <submittedName>
        <fullName evidence="1">Uncharacterized protein</fullName>
    </submittedName>
</protein>
<comment type="caution">
    <text evidence="1">The sequence shown here is derived from an EMBL/GenBank/DDBJ whole genome shotgun (WGS) entry which is preliminary data.</text>
</comment>
<gene>
    <name evidence="1" type="ORF">NQ318_001110</name>
</gene>
<keyword evidence="2" id="KW-1185">Reference proteome</keyword>
<sequence>MSIFSSETQLIDYHGDMNQKKILKLFKNQLLWALTEPNLIIMDNANPYHIVIKQIPNGSWTKGAIQDWLINNNLEFSALMLKSELLRTVAITEEIVKEMIVIIIDISHNVLEDGEESEGDARFVWAKVMDMFNKYLKLF</sequence>
<accession>A0AAV8ZG60</accession>
<evidence type="ECO:0000313" key="1">
    <source>
        <dbReference type="EMBL" id="KAJ8962713.1"/>
    </source>
</evidence>
<dbReference type="Proteomes" id="UP001162162">
    <property type="component" value="Unassembled WGS sequence"/>
</dbReference>
<reference evidence="1" key="1">
    <citation type="journal article" date="2023" name="Insect Mol. Biol.">
        <title>Genome sequencing provides insights into the evolution of gene families encoding plant cell wall-degrading enzymes in longhorned beetles.</title>
        <authorList>
            <person name="Shin N.R."/>
            <person name="Okamura Y."/>
            <person name="Kirsch R."/>
            <person name="Pauchet Y."/>
        </authorList>
    </citation>
    <scope>NUCLEOTIDE SEQUENCE</scope>
    <source>
        <strain evidence="1">AMC_N1</strain>
    </source>
</reference>
<dbReference type="AlphaFoldDB" id="A0AAV8ZG60"/>
<organism evidence="1 2">
    <name type="scientific">Aromia moschata</name>
    <dbReference type="NCBI Taxonomy" id="1265417"/>
    <lineage>
        <taxon>Eukaryota</taxon>
        <taxon>Metazoa</taxon>
        <taxon>Ecdysozoa</taxon>
        <taxon>Arthropoda</taxon>
        <taxon>Hexapoda</taxon>
        <taxon>Insecta</taxon>
        <taxon>Pterygota</taxon>
        <taxon>Neoptera</taxon>
        <taxon>Endopterygota</taxon>
        <taxon>Coleoptera</taxon>
        <taxon>Polyphaga</taxon>
        <taxon>Cucujiformia</taxon>
        <taxon>Chrysomeloidea</taxon>
        <taxon>Cerambycidae</taxon>
        <taxon>Cerambycinae</taxon>
        <taxon>Callichromatini</taxon>
        <taxon>Aromia</taxon>
    </lineage>
</organism>
<dbReference type="EMBL" id="JAPWTK010000002">
    <property type="protein sequence ID" value="KAJ8962713.1"/>
    <property type="molecule type" value="Genomic_DNA"/>
</dbReference>